<evidence type="ECO:0000313" key="7">
    <source>
        <dbReference type="EMBL" id="GAT62795.1"/>
    </source>
</evidence>
<evidence type="ECO:0000256" key="1">
    <source>
        <dbReference type="ARBA" id="ARBA00022692"/>
    </source>
</evidence>
<dbReference type="AlphaFoldDB" id="A0A161LE71"/>
<keyword evidence="2 5" id="KW-0732">Signal</keyword>
<dbReference type="STRING" id="681398.PJIAN_398"/>
<comment type="caution">
    <text evidence="7">The sequence shown here is derived from an EMBL/GenBank/DDBJ whole genome shotgun (WGS) entry which is preliminary data.</text>
</comment>
<dbReference type="InterPro" id="IPR010827">
    <property type="entry name" value="BamA/TamA_POTRA"/>
</dbReference>
<dbReference type="NCBIfam" id="TIGR03303">
    <property type="entry name" value="OM_YaeT"/>
    <property type="match status" value="1"/>
</dbReference>
<evidence type="ECO:0000256" key="2">
    <source>
        <dbReference type="ARBA" id="ARBA00022729"/>
    </source>
</evidence>
<dbReference type="InterPro" id="IPR023707">
    <property type="entry name" value="OM_assembly_BamA"/>
</dbReference>
<accession>A0A161LE71</accession>
<keyword evidence="8" id="KW-1185">Reference proteome</keyword>
<feature type="domain" description="POTRA" evidence="6">
    <location>
        <begin position="125"/>
        <end position="204"/>
    </location>
</feature>
<dbReference type="InterPro" id="IPR005543">
    <property type="entry name" value="PASTA_dom"/>
</dbReference>
<dbReference type="PIRSF" id="PIRSF006076">
    <property type="entry name" value="OM_assembly_OMP85"/>
    <property type="match status" value="1"/>
</dbReference>
<dbReference type="RefSeq" id="WP_068703425.1">
    <property type="nucleotide sequence ID" value="NZ_BDCR01000003.1"/>
</dbReference>
<dbReference type="InterPro" id="IPR039910">
    <property type="entry name" value="D15-like"/>
</dbReference>
<feature type="chain" id="PRO_5007824613" description="Outer membrane protein assembly factor BamA" evidence="5">
    <location>
        <begin position="21"/>
        <end position="881"/>
    </location>
</feature>
<keyword evidence="1" id="KW-0812">Transmembrane</keyword>
<evidence type="ECO:0000256" key="4">
    <source>
        <dbReference type="NCBIfam" id="TIGR03303"/>
    </source>
</evidence>
<sequence>MLKRTLFAFTSLILSVTAFAQQPATSQQTAKDTVKASIPNIYYSQNPREYEIAGIKISGSSMYEDYVLVGFSGLTVGQKVKVPGDELTGALKRFWKQGFFSDVKVLASKIEGNKVWIEIVVQQRPRISKINYTGLKKSYIEDVDPKIGMIKGSQLTPDLKDKAVTVIKKYLNDKGFRYATVSVVQKNDTLQKGMVTVDIDVDPGRKVKVHEIFLEGNQALSFNQVVGAMKKTNEPKLVNLFKTKRFVDENFTADKNLIIERYNEKGFRDAAVVWDSVARYDDQSVNVYLKVDEGKKYYIRNISWVGNTIYPSEYLSMVLGLKKGDTYNAKLLNKRLSTDEDAVGKFYKNKGYLFMNVDPVEVNTANDSIDFEMRLYEGKPATINDVKISGNTHVYEHVVRREMYVVPGQYYSESDLMRTMRELAQLGNFEQEKLMPDVQPNPEEGNVDISWPLVSKSNDQIEFSAGWGQTGVVGSLGLKFSNFAIQNLFKPSTYRFVPEGEGQTFSISGQTNGSYYQSYSVSFVEPWLGGKRPNSLSLSAYYSIQTGVSNRYSSYLGNYYNSYSSGYYGGYGGYGNNYGNSYAYEADPDKYIHTFGISASWGKRLQWPDDYFQLNLGLEYQRYSLKNWSYFLMSDGVANLASLNVVLSRNSTDNPIYTRSGSTFTLSGQFTPPYSSFDHKDYSATMSDQDRYNMVEFYKLKFKGKFFIPLSNANRTFVLMGRTEYGYLGYYNKYKRSPFETFYMGGDGMTGYTTYGTETIGLRGYENGSLTPTASYYRNGALQSAQIGYVYTRVGAELRYPLVLEQTTNIYALAFVDAGNCWSSGKEFNPFDLKRSAGVGVRIFLPMFGLLGIDWAYGFDKINGSTSYGGSHFHFIIGQEF</sequence>
<reference evidence="8" key="2">
    <citation type="journal article" date="2017" name="Genome Announc.">
        <title>Draft genome sequence of Paludibacter jiangxiensis NM7(T), a propionate-producing fermentative bacterium.</title>
        <authorList>
            <person name="Qiu Y.-L."/>
            <person name="Tourlousse D.M."/>
            <person name="Matsuura N."/>
            <person name="Ohashi A."/>
            <person name="Sekiguchi Y."/>
        </authorList>
    </citation>
    <scope>NUCLEOTIDE SEQUENCE [LARGE SCALE GENOMIC DNA]</scope>
    <source>
        <strain evidence="8">NM7</strain>
    </source>
</reference>
<dbReference type="Pfam" id="PF07244">
    <property type="entry name" value="POTRA"/>
    <property type="match status" value="4"/>
</dbReference>
<dbReference type="GO" id="GO:0009279">
    <property type="term" value="C:cell outer membrane"/>
    <property type="evidence" value="ECO:0007669"/>
    <property type="project" value="UniProtKB-UniRule"/>
</dbReference>
<evidence type="ECO:0000256" key="3">
    <source>
        <dbReference type="ARBA" id="ARBA00023237"/>
    </source>
</evidence>
<proteinExistence type="predicted"/>
<evidence type="ECO:0000256" key="5">
    <source>
        <dbReference type="SAM" id="SignalP"/>
    </source>
</evidence>
<feature type="domain" description="POTRA" evidence="6">
    <location>
        <begin position="297"/>
        <end position="377"/>
    </location>
</feature>
<name>A0A161LE71_9BACT</name>
<keyword evidence="3" id="KW-0998">Cell outer membrane</keyword>
<feature type="signal peptide" evidence="5">
    <location>
        <begin position="1"/>
        <end position="20"/>
    </location>
</feature>
<organism evidence="7 8">
    <name type="scientific">Paludibacter jiangxiensis</name>
    <dbReference type="NCBI Taxonomy" id="681398"/>
    <lineage>
        <taxon>Bacteria</taxon>
        <taxon>Pseudomonadati</taxon>
        <taxon>Bacteroidota</taxon>
        <taxon>Bacteroidia</taxon>
        <taxon>Bacteroidales</taxon>
        <taxon>Paludibacteraceae</taxon>
        <taxon>Paludibacter</taxon>
    </lineage>
</organism>
<dbReference type="GO" id="GO:0071709">
    <property type="term" value="P:membrane assembly"/>
    <property type="evidence" value="ECO:0007669"/>
    <property type="project" value="InterPro"/>
</dbReference>
<dbReference type="CDD" id="cd06577">
    <property type="entry name" value="PASTA_pknB"/>
    <property type="match status" value="1"/>
</dbReference>
<reference evidence="8" key="1">
    <citation type="submission" date="2016-04" db="EMBL/GenBank/DDBJ databases">
        <title>Draft genome sequence of Paludibacter jiangxiensis strain NM7.</title>
        <authorList>
            <person name="Qiu Y."/>
            <person name="Matsuura N."/>
            <person name="Ohashi A."/>
            <person name="Tourlousse M.D."/>
            <person name="Sekiguchi Y."/>
        </authorList>
    </citation>
    <scope>NUCLEOTIDE SEQUENCE [LARGE SCALE GENOMIC DNA]</scope>
    <source>
        <strain evidence="8">NM7</strain>
    </source>
</reference>
<dbReference type="OrthoDB" id="9802086at2"/>
<feature type="domain" description="POTRA" evidence="6">
    <location>
        <begin position="382"/>
        <end position="449"/>
    </location>
</feature>
<dbReference type="PANTHER" id="PTHR12815:SF47">
    <property type="entry name" value="TRANSLOCATION AND ASSEMBLY MODULE SUBUNIT TAMA"/>
    <property type="match status" value="1"/>
</dbReference>
<protein>
    <recommendedName>
        <fullName evidence="4">Outer membrane protein assembly factor BamA</fullName>
    </recommendedName>
</protein>
<evidence type="ECO:0000313" key="8">
    <source>
        <dbReference type="Proteomes" id="UP000076586"/>
    </source>
</evidence>
<dbReference type="Gene3D" id="2.40.160.50">
    <property type="entry name" value="membrane protein fhac: a member of the omp85/tpsb transporter family"/>
    <property type="match status" value="1"/>
</dbReference>
<evidence type="ECO:0000259" key="6">
    <source>
        <dbReference type="Pfam" id="PF07244"/>
    </source>
</evidence>
<keyword evidence="3" id="KW-0472">Membrane</keyword>
<gene>
    <name evidence="7" type="ORF">PJIAN_398</name>
</gene>
<feature type="domain" description="POTRA" evidence="6">
    <location>
        <begin position="208"/>
        <end position="294"/>
    </location>
</feature>
<dbReference type="Gene3D" id="3.10.20.310">
    <property type="entry name" value="membrane protein fhac"/>
    <property type="match status" value="5"/>
</dbReference>
<dbReference type="PANTHER" id="PTHR12815">
    <property type="entry name" value="SORTING AND ASSEMBLY MACHINERY SAMM50 PROTEIN FAMILY MEMBER"/>
    <property type="match status" value="1"/>
</dbReference>
<dbReference type="Proteomes" id="UP000076586">
    <property type="component" value="Unassembled WGS sequence"/>
</dbReference>
<dbReference type="EMBL" id="BDCR01000003">
    <property type="protein sequence ID" value="GAT62795.1"/>
    <property type="molecule type" value="Genomic_DNA"/>
</dbReference>